<feature type="signal peptide" evidence="1">
    <location>
        <begin position="1"/>
        <end position="18"/>
    </location>
</feature>
<evidence type="ECO:0008006" key="4">
    <source>
        <dbReference type="Google" id="ProtNLM"/>
    </source>
</evidence>
<accession>A0AA37SWV0</accession>
<dbReference type="Proteomes" id="UP001156666">
    <property type="component" value="Unassembled WGS sequence"/>
</dbReference>
<evidence type="ECO:0000313" key="3">
    <source>
        <dbReference type="Proteomes" id="UP001156666"/>
    </source>
</evidence>
<name>A0AA37SWV0_9BACT</name>
<dbReference type="AlphaFoldDB" id="A0AA37SWV0"/>
<keyword evidence="1" id="KW-0732">Signal</keyword>
<feature type="chain" id="PRO_5041325339" description="Carboxypeptidase-like regulatory domain-containing protein" evidence="1">
    <location>
        <begin position="19"/>
        <end position="708"/>
    </location>
</feature>
<keyword evidence="3" id="KW-1185">Reference proteome</keyword>
<sequence length="708" mass="81037">MKTVLPFLLLIFSGLSLSAQNYQVISGQLLDQKTGKGIPYANIGIPEKGIGTTSNDDGKFTFKVPKFYANSNLIVSVIGYKTYNKPLNQIISPVLITLEPTSYALSEIQIVDESGVENIIRKAVKKIPENYPIQSTTVLGFYRESRTDSLDEHVYLAEGVLNIHKTSYKNTKEGMVSLVQGRKINLKNPLDTVIIGGFSSGHMAAHRFDFVKNREDFIDEDFFPAYKYWIENITTYNGRQVYVIGFDKDPNAKNLKRRKNSASSIIGKLLGRSTSTTLDARLKGKLYIEKESYAFIKAEFEVTEDGLRKYNDYPLYSGRWTFNKYVVNYQQVEGKWYFSDALREGGRRSGGVYSNEIKITEIDTDKGKPIPYLDRLDRGEEFVDMTGTYDENFWKSYNTVPMSEKLSESMQQFSNAQKAQEVFAVEQMQKLQELRDSVSLATRIQQAEEEARKNDEYFDPEKITFGEPGLEQKKKRRFRLETMLGLGSHFITTPETHLHASFLDSETANPLLNTSGIISSRDFEIIATGDFNIIMNDRWFLRFGGARDFGRTIYKESASGMGVQFNLSKQRPVFLKFIAQHSRIRYARLLGLAENKVDNVNVGGKNFNAKQVRVFYGSRTNNLKLSGEFAIELNRNKEIYIRGSYYLPYAQKQHVYFREATFFFKKRTKYPVESNSVFITSNENPRNEFNSSLMEGSSVQLTIGYVFK</sequence>
<dbReference type="SUPFAM" id="SSF49464">
    <property type="entry name" value="Carboxypeptidase regulatory domain-like"/>
    <property type="match status" value="1"/>
</dbReference>
<proteinExistence type="predicted"/>
<evidence type="ECO:0000256" key="1">
    <source>
        <dbReference type="SAM" id="SignalP"/>
    </source>
</evidence>
<comment type="caution">
    <text evidence="2">The sequence shown here is derived from an EMBL/GenBank/DDBJ whole genome shotgun (WGS) entry which is preliminary data.</text>
</comment>
<dbReference type="Pfam" id="PF13715">
    <property type="entry name" value="CarbopepD_reg_2"/>
    <property type="match status" value="1"/>
</dbReference>
<protein>
    <recommendedName>
        <fullName evidence="4">Carboxypeptidase-like regulatory domain-containing protein</fullName>
    </recommendedName>
</protein>
<dbReference type="RefSeq" id="WP_235291915.1">
    <property type="nucleotide sequence ID" value="NZ_BSOH01000027.1"/>
</dbReference>
<organism evidence="2 3">
    <name type="scientific">Portibacter lacus</name>
    <dbReference type="NCBI Taxonomy" id="1099794"/>
    <lineage>
        <taxon>Bacteria</taxon>
        <taxon>Pseudomonadati</taxon>
        <taxon>Bacteroidota</taxon>
        <taxon>Saprospiria</taxon>
        <taxon>Saprospirales</taxon>
        <taxon>Haliscomenobacteraceae</taxon>
        <taxon>Portibacter</taxon>
    </lineage>
</organism>
<dbReference type="Gene3D" id="2.60.40.1120">
    <property type="entry name" value="Carboxypeptidase-like, regulatory domain"/>
    <property type="match status" value="1"/>
</dbReference>
<gene>
    <name evidence="2" type="ORF">GCM10007940_39990</name>
</gene>
<evidence type="ECO:0000313" key="2">
    <source>
        <dbReference type="EMBL" id="GLR19383.1"/>
    </source>
</evidence>
<dbReference type="EMBL" id="BSOH01000027">
    <property type="protein sequence ID" value="GLR19383.1"/>
    <property type="molecule type" value="Genomic_DNA"/>
</dbReference>
<dbReference type="InterPro" id="IPR008969">
    <property type="entry name" value="CarboxyPept-like_regulatory"/>
</dbReference>
<reference evidence="2" key="2">
    <citation type="submission" date="2023-01" db="EMBL/GenBank/DDBJ databases">
        <title>Draft genome sequence of Portibacter lacus strain NBRC 108769.</title>
        <authorList>
            <person name="Sun Q."/>
            <person name="Mori K."/>
        </authorList>
    </citation>
    <scope>NUCLEOTIDE SEQUENCE</scope>
    <source>
        <strain evidence="2">NBRC 108769</strain>
    </source>
</reference>
<reference evidence="2" key="1">
    <citation type="journal article" date="2014" name="Int. J. Syst. Evol. Microbiol.">
        <title>Complete genome sequence of Corynebacterium casei LMG S-19264T (=DSM 44701T), isolated from a smear-ripened cheese.</title>
        <authorList>
            <consortium name="US DOE Joint Genome Institute (JGI-PGF)"/>
            <person name="Walter F."/>
            <person name="Albersmeier A."/>
            <person name="Kalinowski J."/>
            <person name="Ruckert C."/>
        </authorList>
    </citation>
    <scope>NUCLEOTIDE SEQUENCE</scope>
    <source>
        <strain evidence="2">NBRC 108769</strain>
    </source>
</reference>